<dbReference type="AlphaFoldDB" id="A0A8J3EEE9"/>
<dbReference type="InterPro" id="IPR029063">
    <property type="entry name" value="SAM-dependent_MTases_sf"/>
</dbReference>
<reference evidence="4 5" key="1">
    <citation type="journal article" date="2014" name="Int. J. Syst. Evol. Microbiol.">
        <title>Complete genome sequence of Corynebacterium casei LMG S-19264T (=DSM 44701T), isolated from a smear-ripened cheese.</title>
        <authorList>
            <consortium name="US DOE Joint Genome Institute (JGI-PGF)"/>
            <person name="Walter F."/>
            <person name="Albersmeier A."/>
            <person name="Kalinowski J."/>
            <person name="Ruckert C."/>
        </authorList>
    </citation>
    <scope>NUCLEOTIDE SEQUENCE [LARGE SCALE GENOMIC DNA]</scope>
    <source>
        <strain evidence="4 5">CGMCC 1.16330</strain>
    </source>
</reference>
<dbReference type="EMBL" id="BMKS01000009">
    <property type="protein sequence ID" value="GGG39892.1"/>
    <property type="molecule type" value="Genomic_DNA"/>
</dbReference>
<dbReference type="InterPro" id="IPR041698">
    <property type="entry name" value="Methyltransf_25"/>
</dbReference>
<evidence type="ECO:0000313" key="5">
    <source>
        <dbReference type="Proteomes" id="UP000597507"/>
    </source>
</evidence>
<dbReference type="Gene3D" id="3.40.50.150">
    <property type="entry name" value="Vaccinia Virus protein VP39"/>
    <property type="match status" value="1"/>
</dbReference>
<protein>
    <submittedName>
        <fullName evidence="4">SAM-dependent methyltransferase</fullName>
    </submittedName>
</protein>
<feature type="compositionally biased region" description="Basic residues" evidence="2">
    <location>
        <begin position="9"/>
        <end position="18"/>
    </location>
</feature>
<dbReference type="PANTHER" id="PTHR43861">
    <property type="entry name" value="TRANS-ACONITATE 2-METHYLTRANSFERASE-RELATED"/>
    <property type="match status" value="1"/>
</dbReference>
<dbReference type="Proteomes" id="UP000597507">
    <property type="component" value="Unassembled WGS sequence"/>
</dbReference>
<proteinExistence type="predicted"/>
<dbReference type="PANTHER" id="PTHR43861:SF3">
    <property type="entry name" value="PUTATIVE (AFU_ORTHOLOGUE AFUA_2G14390)-RELATED"/>
    <property type="match status" value="1"/>
</dbReference>
<keyword evidence="4" id="KW-0489">Methyltransferase</keyword>
<sequence>MRGGASGRAPRRGRHGRPRTAGTAGTGADGRQRLPPDRAMSDAAAWDARYAGEGFQFGEAPNRYLESLAPWLRPGMRALAVGDGEGRNGVWLAAQGLRVTSLDWSAVGLAKARALAARRGVTLETVVADAARWDWPAAAYDLIAWIFVHLPPADRHAAAQGALRALAPGGMLALECFTPAQEGRRSGGPKDVSLLWSRTIVEAEFCGALEIVELLEGTVLLDEGPRHQGHAEVVRALLRRPG</sequence>
<keyword evidence="5" id="KW-1185">Reference proteome</keyword>
<dbReference type="CDD" id="cd02440">
    <property type="entry name" value="AdoMet_MTases"/>
    <property type="match status" value="1"/>
</dbReference>
<evidence type="ECO:0000256" key="2">
    <source>
        <dbReference type="SAM" id="MobiDB-lite"/>
    </source>
</evidence>
<dbReference type="Pfam" id="PF13649">
    <property type="entry name" value="Methyltransf_25"/>
    <property type="match status" value="1"/>
</dbReference>
<dbReference type="GO" id="GO:0032259">
    <property type="term" value="P:methylation"/>
    <property type="evidence" value="ECO:0007669"/>
    <property type="project" value="UniProtKB-KW"/>
</dbReference>
<dbReference type="GO" id="GO:0008168">
    <property type="term" value="F:methyltransferase activity"/>
    <property type="evidence" value="ECO:0007669"/>
    <property type="project" value="UniProtKB-KW"/>
</dbReference>
<name>A0A8J3EEE9_9PROT</name>
<evidence type="ECO:0000313" key="4">
    <source>
        <dbReference type="EMBL" id="GGG39892.1"/>
    </source>
</evidence>
<organism evidence="4 5">
    <name type="scientific">Caldovatus sediminis</name>
    <dbReference type="NCBI Taxonomy" id="2041189"/>
    <lineage>
        <taxon>Bacteria</taxon>
        <taxon>Pseudomonadati</taxon>
        <taxon>Pseudomonadota</taxon>
        <taxon>Alphaproteobacteria</taxon>
        <taxon>Acetobacterales</taxon>
        <taxon>Roseomonadaceae</taxon>
        <taxon>Caldovatus</taxon>
    </lineage>
</organism>
<feature type="domain" description="Methyltransferase" evidence="3">
    <location>
        <begin position="79"/>
        <end position="170"/>
    </location>
</feature>
<evidence type="ECO:0000259" key="3">
    <source>
        <dbReference type="Pfam" id="PF13649"/>
    </source>
</evidence>
<feature type="region of interest" description="Disordered" evidence="2">
    <location>
        <begin position="1"/>
        <end position="36"/>
    </location>
</feature>
<evidence type="ECO:0000256" key="1">
    <source>
        <dbReference type="ARBA" id="ARBA00022679"/>
    </source>
</evidence>
<gene>
    <name evidence="4" type="ORF">GCM10010964_29320</name>
</gene>
<accession>A0A8J3EEE9</accession>
<keyword evidence="1" id="KW-0808">Transferase</keyword>
<comment type="caution">
    <text evidence="4">The sequence shown here is derived from an EMBL/GenBank/DDBJ whole genome shotgun (WGS) entry which is preliminary data.</text>
</comment>
<dbReference type="SUPFAM" id="SSF53335">
    <property type="entry name" value="S-adenosyl-L-methionine-dependent methyltransferases"/>
    <property type="match status" value="1"/>
</dbReference>